<evidence type="ECO:0000313" key="4">
    <source>
        <dbReference type="EMBL" id="GFH27262.1"/>
    </source>
</evidence>
<dbReference type="GO" id="GO:0000724">
    <property type="term" value="P:double-strand break repair via homologous recombination"/>
    <property type="evidence" value="ECO:0007669"/>
    <property type="project" value="TreeGrafter"/>
</dbReference>
<dbReference type="InterPro" id="IPR007834">
    <property type="entry name" value="DSS1_SEM1"/>
</dbReference>
<sequence length="95" mass="10591">MAVPDKDTTSQQPALADKVPQVTADAFEEDTFEEFELAESSAADVKDEPAGLWEADWDDEDVGEDFQQRLRAELDKQMAEGWTGQHRRGGDGQAY</sequence>
<comment type="subcellular location">
    <subcellularLocation>
        <location evidence="2">Nucleus</location>
    </subcellularLocation>
</comment>
<feature type="region of interest" description="Disordered" evidence="3">
    <location>
        <begin position="1"/>
        <end position="25"/>
    </location>
</feature>
<name>A0A6A0A531_HAELA</name>
<keyword evidence="5" id="KW-1185">Reference proteome</keyword>
<evidence type="ECO:0000313" key="5">
    <source>
        <dbReference type="Proteomes" id="UP000485058"/>
    </source>
</evidence>
<dbReference type="GO" id="GO:0043248">
    <property type="term" value="P:proteasome assembly"/>
    <property type="evidence" value="ECO:0007669"/>
    <property type="project" value="UniProtKB-UniRule"/>
</dbReference>
<keyword evidence="2" id="KW-0539">Nucleus</keyword>
<dbReference type="GO" id="GO:0006406">
    <property type="term" value="P:mRNA export from nucleus"/>
    <property type="evidence" value="ECO:0007669"/>
    <property type="project" value="UniProtKB-UniRule"/>
</dbReference>
<comment type="function">
    <text evidence="2">Component of the 26S proteasome, a multiprotein complex involved in the ATP-dependent degradation of ubiquitinated proteins.</text>
</comment>
<keyword evidence="2" id="KW-0647">Proteasome</keyword>
<protein>
    <recommendedName>
        <fullName evidence="2">26S proteasome complex subunit SEM1</fullName>
    </recommendedName>
</protein>
<dbReference type="PANTHER" id="PTHR16771">
    <property type="entry name" value="26 PROTEASOME COMPLEX SUBUNIT DSS1"/>
    <property type="match status" value="1"/>
</dbReference>
<comment type="similarity">
    <text evidence="1 2">Belongs to the DSS1/SEM1 family.</text>
</comment>
<dbReference type="SMART" id="SM01385">
    <property type="entry name" value="DSS1_SEM1"/>
    <property type="match status" value="1"/>
</dbReference>
<dbReference type="GO" id="GO:0005634">
    <property type="term" value="C:nucleus"/>
    <property type="evidence" value="ECO:0007669"/>
    <property type="project" value="UniProtKB-SubCell"/>
</dbReference>
<comment type="caution">
    <text evidence="4">The sequence shown here is derived from an EMBL/GenBank/DDBJ whole genome shotgun (WGS) entry which is preliminary data.</text>
</comment>
<dbReference type="Proteomes" id="UP000485058">
    <property type="component" value="Unassembled WGS sequence"/>
</dbReference>
<reference evidence="4 5" key="1">
    <citation type="submission" date="2020-02" db="EMBL/GenBank/DDBJ databases">
        <title>Draft genome sequence of Haematococcus lacustris strain NIES-144.</title>
        <authorList>
            <person name="Morimoto D."/>
            <person name="Nakagawa S."/>
            <person name="Yoshida T."/>
            <person name="Sawayama S."/>
        </authorList>
    </citation>
    <scope>NUCLEOTIDE SEQUENCE [LARGE SCALE GENOMIC DNA]</scope>
    <source>
        <strain evidence="4 5">NIES-144</strain>
    </source>
</reference>
<evidence type="ECO:0000256" key="2">
    <source>
        <dbReference type="RuleBase" id="RU369057"/>
    </source>
</evidence>
<dbReference type="EMBL" id="BLLF01003411">
    <property type="protein sequence ID" value="GFH27262.1"/>
    <property type="molecule type" value="Genomic_DNA"/>
</dbReference>
<dbReference type="GO" id="GO:0008541">
    <property type="term" value="C:proteasome regulatory particle, lid subcomplex"/>
    <property type="evidence" value="ECO:0007669"/>
    <property type="project" value="UniProtKB-UniRule"/>
</dbReference>
<organism evidence="4 5">
    <name type="scientific">Haematococcus lacustris</name>
    <name type="common">Green alga</name>
    <name type="synonym">Haematococcus pluvialis</name>
    <dbReference type="NCBI Taxonomy" id="44745"/>
    <lineage>
        <taxon>Eukaryota</taxon>
        <taxon>Viridiplantae</taxon>
        <taxon>Chlorophyta</taxon>
        <taxon>core chlorophytes</taxon>
        <taxon>Chlorophyceae</taxon>
        <taxon>CS clade</taxon>
        <taxon>Chlamydomonadales</taxon>
        <taxon>Haematococcaceae</taxon>
        <taxon>Haematococcus</taxon>
    </lineage>
</organism>
<gene>
    <name evidence="4" type="ORF">HaLaN_25558</name>
</gene>
<proteinExistence type="inferred from homology"/>
<dbReference type="PANTHER" id="PTHR16771:SF0">
    <property type="entry name" value="26S PROTEASOME COMPLEX SUBUNIT SEM1"/>
    <property type="match status" value="1"/>
</dbReference>
<dbReference type="Pfam" id="PF05160">
    <property type="entry name" value="DSS1_SEM1"/>
    <property type="match status" value="1"/>
</dbReference>
<evidence type="ECO:0000256" key="1">
    <source>
        <dbReference type="ARBA" id="ARBA00034491"/>
    </source>
</evidence>
<accession>A0A6A0A531</accession>
<dbReference type="AlphaFoldDB" id="A0A6A0A531"/>
<evidence type="ECO:0000256" key="3">
    <source>
        <dbReference type="SAM" id="MobiDB-lite"/>
    </source>
</evidence>